<keyword evidence="3" id="KW-1185">Reference proteome</keyword>
<keyword evidence="1" id="KW-1133">Transmembrane helix</keyword>
<dbReference type="GO" id="GO:0016020">
    <property type="term" value="C:membrane"/>
    <property type="evidence" value="ECO:0007669"/>
    <property type="project" value="TreeGrafter"/>
</dbReference>
<protein>
    <recommendedName>
        <fullName evidence="4">Protein rolling stone</fullName>
    </recommendedName>
</protein>
<feature type="transmembrane region" description="Helical" evidence="1">
    <location>
        <begin position="168"/>
        <end position="188"/>
    </location>
</feature>
<gene>
    <name evidence="2" type="ORF">MCOR_40235</name>
</gene>
<organism evidence="2 3">
    <name type="scientific">Mytilus coruscus</name>
    <name type="common">Sea mussel</name>
    <dbReference type="NCBI Taxonomy" id="42192"/>
    <lineage>
        <taxon>Eukaryota</taxon>
        <taxon>Metazoa</taxon>
        <taxon>Spiralia</taxon>
        <taxon>Lophotrochozoa</taxon>
        <taxon>Mollusca</taxon>
        <taxon>Bivalvia</taxon>
        <taxon>Autobranchia</taxon>
        <taxon>Pteriomorphia</taxon>
        <taxon>Mytilida</taxon>
        <taxon>Mytiloidea</taxon>
        <taxon>Mytilidae</taxon>
        <taxon>Mytilinae</taxon>
        <taxon>Mytilus</taxon>
    </lineage>
</organism>
<keyword evidence="1" id="KW-0812">Transmembrane</keyword>
<evidence type="ECO:0000313" key="2">
    <source>
        <dbReference type="EMBL" id="CAC5406687.1"/>
    </source>
</evidence>
<evidence type="ECO:0008006" key="4">
    <source>
        <dbReference type="Google" id="ProtNLM"/>
    </source>
</evidence>
<proteinExistence type="predicted"/>
<sequence length="277" mass="32590">MHWKEHFKLKEFGLAYSRPQDFVTLQHGPQILYVIWAALWLAYHLIWILIEAYWSLSNTPGKWMLLLTNLSYLALAFFTLVDFVCCLYVCCLRSEIANGKMKYLPWYIKLQWITLNICGHAAMQVTLLYWIMIATSTKASTINKHGINLVHILLLVILSAKPIKFQHFYMAVLSSIFYIFVNIMYYLACGKILYPFLNWAKPGTTTALSLLFIFVSTPLSHFLLFGIYKLRVYLYEKLVASRYENRCWKDRRDEETAFENGLDKNRNSTEKEKMEII</sequence>
<evidence type="ECO:0000256" key="1">
    <source>
        <dbReference type="SAM" id="Phobius"/>
    </source>
</evidence>
<evidence type="ECO:0000313" key="3">
    <source>
        <dbReference type="Proteomes" id="UP000507470"/>
    </source>
</evidence>
<feature type="transmembrane region" description="Helical" evidence="1">
    <location>
        <begin position="208"/>
        <end position="228"/>
    </location>
</feature>
<dbReference type="PANTHER" id="PTHR12242:SF1">
    <property type="entry name" value="MYND-TYPE DOMAIN-CONTAINING PROTEIN"/>
    <property type="match status" value="1"/>
</dbReference>
<dbReference type="AlphaFoldDB" id="A0A6J8DG80"/>
<dbReference type="OrthoDB" id="419711at2759"/>
<feature type="transmembrane region" description="Helical" evidence="1">
    <location>
        <begin position="31"/>
        <end position="50"/>
    </location>
</feature>
<feature type="transmembrane region" description="Helical" evidence="1">
    <location>
        <begin position="145"/>
        <end position="161"/>
    </location>
</feature>
<keyword evidence="1" id="KW-0472">Membrane</keyword>
<feature type="transmembrane region" description="Helical" evidence="1">
    <location>
        <begin position="112"/>
        <end position="133"/>
    </location>
</feature>
<dbReference type="EMBL" id="CACVKT020007264">
    <property type="protein sequence ID" value="CAC5406687.1"/>
    <property type="molecule type" value="Genomic_DNA"/>
</dbReference>
<name>A0A6J8DG80_MYTCO</name>
<reference evidence="2 3" key="1">
    <citation type="submission" date="2020-06" db="EMBL/GenBank/DDBJ databases">
        <authorList>
            <person name="Li R."/>
            <person name="Bekaert M."/>
        </authorList>
    </citation>
    <scope>NUCLEOTIDE SEQUENCE [LARGE SCALE GENOMIC DNA]</scope>
    <source>
        <strain evidence="3">wild</strain>
    </source>
</reference>
<dbReference type="Proteomes" id="UP000507470">
    <property type="component" value="Unassembled WGS sequence"/>
</dbReference>
<accession>A0A6J8DG80</accession>
<feature type="transmembrane region" description="Helical" evidence="1">
    <location>
        <begin position="70"/>
        <end position="91"/>
    </location>
</feature>
<dbReference type="PANTHER" id="PTHR12242">
    <property type="entry name" value="OS02G0130600 PROTEIN-RELATED"/>
    <property type="match status" value="1"/>
</dbReference>